<dbReference type="EMBL" id="AP028947">
    <property type="protein sequence ID" value="BET26615.1"/>
    <property type="molecule type" value="Genomic_DNA"/>
</dbReference>
<dbReference type="PANTHER" id="PTHR43586">
    <property type="entry name" value="CYSTEINE DESULFURASE"/>
    <property type="match status" value="1"/>
</dbReference>
<dbReference type="PANTHER" id="PTHR43586:SF24">
    <property type="entry name" value="BLR4730 PROTEIN"/>
    <property type="match status" value="1"/>
</dbReference>
<keyword evidence="7" id="KW-1185">Reference proteome</keyword>
<sequence length="389" mass="43399">MHRQFEQPVYLNTAAAGLQSPQVLQAIQAHLRLESECGGYVAAEKVQLKLAQCRESLSRLLNCSPSEIALTDSASRAWQRILDCFDFQRDDIVLVSPTIWGGNYFTLLQLERRFGIQVQCMPTEPDGNVDLDRLKQQLQQQVRQQPKLRVRFMELTLAPSGWDAWQATGDIAQLAHAHSIPLVVDASQALGQRELDVNDLDCDFLFASGRKWLAGPRGTGVLYARQSSTSHLCPLGLDQHTGFLKNDELHWLPDARRFELSESSVALRLGLGEAAKQTLSRQQAGESVLLKKLAADYRQLISEIPGFELPDLSGEPGAIVTFRHAVQSPVAVRDFLRQHHIEVGIHPRTYMPLHAPTQRLGDCLRVSPSTCTHNATGALRYFLEKLASL</sequence>
<dbReference type="PROSITE" id="PS00595">
    <property type="entry name" value="AA_TRANSFER_CLASS_5"/>
    <property type="match status" value="1"/>
</dbReference>
<feature type="domain" description="Aminotransferase class V" evidence="5">
    <location>
        <begin position="9"/>
        <end position="367"/>
    </location>
</feature>
<dbReference type="InterPro" id="IPR015424">
    <property type="entry name" value="PyrdxlP-dep_Trfase"/>
</dbReference>
<accession>A0AA86J7R6</accession>
<comment type="cofactor">
    <cofactor evidence="1 4">
        <name>pyridoxal 5'-phosphate</name>
        <dbReference type="ChEBI" id="CHEBI:597326"/>
    </cofactor>
</comment>
<evidence type="ECO:0000259" key="5">
    <source>
        <dbReference type="Pfam" id="PF00266"/>
    </source>
</evidence>
<evidence type="ECO:0000256" key="4">
    <source>
        <dbReference type="RuleBase" id="RU004504"/>
    </source>
</evidence>
<dbReference type="Pfam" id="PF00266">
    <property type="entry name" value="Aminotran_5"/>
    <property type="match status" value="1"/>
</dbReference>
<gene>
    <name evidence="6" type="ORF">RGQ30_21160</name>
</gene>
<comment type="similarity">
    <text evidence="3">Belongs to the class-V pyridoxal-phosphate-dependent aminotransferase family.</text>
</comment>
<protein>
    <submittedName>
        <fullName evidence="6">Aminotransferase class V-fold PLP-dependent enzyme</fullName>
    </submittedName>
</protein>
<evidence type="ECO:0000313" key="7">
    <source>
        <dbReference type="Proteomes" id="UP001329151"/>
    </source>
</evidence>
<dbReference type="InterPro" id="IPR015421">
    <property type="entry name" value="PyrdxlP-dep_Trfase_major"/>
</dbReference>
<dbReference type="Gene3D" id="3.40.640.10">
    <property type="entry name" value="Type I PLP-dependent aspartate aminotransferase-like (Major domain)"/>
    <property type="match status" value="1"/>
</dbReference>
<keyword evidence="6" id="KW-0032">Aminotransferase</keyword>
<dbReference type="Gene3D" id="3.90.1150.10">
    <property type="entry name" value="Aspartate Aminotransferase, domain 1"/>
    <property type="match status" value="1"/>
</dbReference>
<evidence type="ECO:0000313" key="6">
    <source>
        <dbReference type="EMBL" id="BET26615.1"/>
    </source>
</evidence>
<keyword evidence="6" id="KW-0808">Transferase</keyword>
<dbReference type="InterPro" id="IPR020578">
    <property type="entry name" value="Aminotrans_V_PyrdxlP_BS"/>
</dbReference>
<dbReference type="RefSeq" id="WP_130555927.1">
    <property type="nucleotide sequence ID" value="NZ_AP028947.1"/>
</dbReference>
<dbReference type="GO" id="GO:0008483">
    <property type="term" value="F:transaminase activity"/>
    <property type="evidence" value="ECO:0007669"/>
    <property type="project" value="UniProtKB-KW"/>
</dbReference>
<dbReference type="SUPFAM" id="SSF53383">
    <property type="entry name" value="PLP-dependent transferases"/>
    <property type="match status" value="1"/>
</dbReference>
<evidence type="ECO:0000256" key="3">
    <source>
        <dbReference type="RuleBase" id="RU004075"/>
    </source>
</evidence>
<organism evidence="6 7">
    <name type="scientific">Limnobacter thiooxidans</name>
    <dbReference type="NCBI Taxonomy" id="131080"/>
    <lineage>
        <taxon>Bacteria</taxon>
        <taxon>Pseudomonadati</taxon>
        <taxon>Pseudomonadota</taxon>
        <taxon>Betaproteobacteria</taxon>
        <taxon>Burkholderiales</taxon>
        <taxon>Burkholderiaceae</taxon>
        <taxon>Limnobacter</taxon>
    </lineage>
</organism>
<dbReference type="AlphaFoldDB" id="A0AA86J7R6"/>
<proteinExistence type="inferred from homology"/>
<keyword evidence="2" id="KW-0663">Pyridoxal phosphate</keyword>
<dbReference type="InterPro" id="IPR000192">
    <property type="entry name" value="Aminotrans_V_dom"/>
</dbReference>
<name>A0AA86J7R6_9BURK</name>
<evidence type="ECO:0000256" key="1">
    <source>
        <dbReference type="ARBA" id="ARBA00001933"/>
    </source>
</evidence>
<dbReference type="Proteomes" id="UP001329151">
    <property type="component" value="Chromosome"/>
</dbReference>
<dbReference type="KEGG" id="lto:RGQ30_21160"/>
<reference evidence="6 7" key="1">
    <citation type="submission" date="2023-10" db="EMBL/GenBank/DDBJ databases">
        <title>Complete Genome Sequence of Limnobacter thiooxidans CS-K2T, Isolated from freshwater lake sediments in Bavaria, Germany.</title>
        <authorList>
            <person name="Naruki M."/>
            <person name="Watanabe A."/>
            <person name="Warashina T."/>
            <person name="Morita T."/>
            <person name="Arakawa K."/>
        </authorList>
    </citation>
    <scope>NUCLEOTIDE SEQUENCE [LARGE SCALE GENOMIC DNA]</scope>
    <source>
        <strain evidence="6 7">CS-K2</strain>
    </source>
</reference>
<evidence type="ECO:0000256" key="2">
    <source>
        <dbReference type="ARBA" id="ARBA00022898"/>
    </source>
</evidence>
<dbReference type="InterPro" id="IPR015422">
    <property type="entry name" value="PyrdxlP-dep_Trfase_small"/>
</dbReference>